<dbReference type="Pfam" id="PF01909">
    <property type="entry name" value="NTP_transf_2"/>
    <property type="match status" value="1"/>
</dbReference>
<dbReference type="InterPro" id="IPR043519">
    <property type="entry name" value="NT_sf"/>
</dbReference>
<dbReference type="EMBL" id="LSRF01000057">
    <property type="protein sequence ID" value="KXP05079.1"/>
    <property type="molecule type" value="Genomic_DNA"/>
</dbReference>
<accession>A0A138A3R9</accession>
<dbReference type="PANTHER" id="PTHR33933:SF1">
    <property type="entry name" value="PROTEIN ADENYLYLTRANSFERASE MNTA-RELATED"/>
    <property type="match status" value="1"/>
</dbReference>
<dbReference type="RefSeq" id="WP_068573148.1">
    <property type="nucleotide sequence ID" value="NZ_LSRF01000057.1"/>
</dbReference>
<dbReference type="InterPro" id="IPR002934">
    <property type="entry name" value="Polymerase_NTP_transf_dom"/>
</dbReference>
<dbReference type="InterPro" id="IPR036390">
    <property type="entry name" value="WH_DNA-bd_sf"/>
</dbReference>
<evidence type="ECO:0000313" key="2">
    <source>
        <dbReference type="EMBL" id="KXP05079.1"/>
    </source>
</evidence>
<dbReference type="CDD" id="cd05403">
    <property type="entry name" value="NT_KNTase_like"/>
    <property type="match status" value="1"/>
</dbReference>
<dbReference type="OrthoDB" id="3826063at2"/>
<dbReference type="AlphaFoldDB" id="A0A138A3R9"/>
<dbReference type="SUPFAM" id="SSF46785">
    <property type="entry name" value="Winged helix' DNA-binding domain"/>
    <property type="match status" value="1"/>
</dbReference>
<sequence length="197" mass="21081">MYTNEPFGGIIPGAQGAVLSALIGTGKPLTGREVHRLVSDRIGQQTTQRALHALVAMGLLTAMAVGRANLYTVNDEHIAVPALREIASPLHMLRRVIADAIGTDSEGLVAVILFGSAARGEATPDSDIDLAIITEDDENRSQRIWEAVTSQYGGKCDVLHYTPTEFAQWTHSGEEAVLPTIARDGITLWGRSPATAR</sequence>
<dbReference type="Gene3D" id="3.30.460.10">
    <property type="entry name" value="Beta Polymerase, domain 2"/>
    <property type="match status" value="1"/>
</dbReference>
<feature type="domain" description="Polymerase nucleotidyl transferase" evidence="1">
    <location>
        <begin position="103"/>
        <end position="145"/>
    </location>
</feature>
<dbReference type="InterPro" id="IPR052548">
    <property type="entry name" value="Type_VII_TA_antitoxin"/>
</dbReference>
<dbReference type="SUPFAM" id="SSF81301">
    <property type="entry name" value="Nucleotidyltransferase"/>
    <property type="match status" value="1"/>
</dbReference>
<name>A0A138A3R9_9ACTN</name>
<comment type="caution">
    <text evidence="2">The sequence shown here is derived from an EMBL/GenBank/DDBJ whole genome shotgun (WGS) entry which is preliminary data.</text>
</comment>
<protein>
    <recommendedName>
        <fullName evidence="1">Polymerase nucleotidyl transferase domain-containing protein</fullName>
    </recommendedName>
</protein>
<evidence type="ECO:0000313" key="3">
    <source>
        <dbReference type="Proteomes" id="UP000070258"/>
    </source>
</evidence>
<evidence type="ECO:0000259" key="1">
    <source>
        <dbReference type="Pfam" id="PF01909"/>
    </source>
</evidence>
<dbReference type="Proteomes" id="UP000070258">
    <property type="component" value="Unassembled WGS sequence"/>
</dbReference>
<organism evidence="2 3">
    <name type="scientific">Tsukamurella pseudospumae</name>
    <dbReference type="NCBI Taxonomy" id="239498"/>
    <lineage>
        <taxon>Bacteria</taxon>
        <taxon>Bacillati</taxon>
        <taxon>Actinomycetota</taxon>
        <taxon>Actinomycetes</taxon>
        <taxon>Mycobacteriales</taxon>
        <taxon>Tsukamurellaceae</taxon>
        <taxon>Tsukamurella</taxon>
    </lineage>
</organism>
<dbReference type="GO" id="GO:0016779">
    <property type="term" value="F:nucleotidyltransferase activity"/>
    <property type="evidence" value="ECO:0007669"/>
    <property type="project" value="InterPro"/>
</dbReference>
<dbReference type="STRING" id="239498.AXK60_13045"/>
<dbReference type="PANTHER" id="PTHR33933">
    <property type="entry name" value="NUCLEOTIDYLTRANSFERASE"/>
    <property type="match status" value="1"/>
</dbReference>
<proteinExistence type="predicted"/>
<reference evidence="3" key="1">
    <citation type="submission" date="2016-02" db="EMBL/GenBank/DDBJ databases">
        <authorList>
            <person name="Wen L."/>
            <person name="He K."/>
            <person name="Yang H."/>
        </authorList>
    </citation>
    <scope>NUCLEOTIDE SEQUENCE [LARGE SCALE GENOMIC DNA]</scope>
    <source>
        <strain evidence="3">JCM 15929</strain>
    </source>
</reference>
<gene>
    <name evidence="2" type="ORF">AXK60_13045</name>
</gene>